<dbReference type="EC" id="3.1.3.11" evidence="9"/>
<feature type="binding site" evidence="9">
    <location>
        <position position="84"/>
    </location>
    <ligand>
        <name>Mg(2+)</name>
        <dbReference type="ChEBI" id="CHEBI:18420"/>
        <label>1</label>
    </ligand>
</feature>
<keyword evidence="8 9" id="KW-0119">Carbohydrate metabolism</keyword>
<feature type="domain" description="Fructose-1-6-bisphosphatase class I N-terminal" evidence="11">
    <location>
        <begin position="5"/>
        <end position="184"/>
    </location>
</feature>
<dbReference type="Gene3D" id="3.30.540.10">
    <property type="entry name" value="Fructose-1,6-Bisphosphatase, subunit A, domain 1"/>
    <property type="match status" value="1"/>
</dbReference>
<comment type="cofactor">
    <cofactor evidence="9">
        <name>Mg(2+)</name>
        <dbReference type="ChEBI" id="CHEBI:18420"/>
    </cofactor>
    <text evidence="9">Binds 2 magnesium ions per subunit.</text>
</comment>
<feature type="binding site" evidence="9">
    <location>
        <position position="264"/>
    </location>
    <ligand>
        <name>substrate</name>
    </ligand>
</feature>
<protein>
    <recommendedName>
        <fullName evidence="9">Fructose-1,6-bisphosphatase class 1</fullName>
        <shortName evidence="9">FBPase class 1</shortName>
        <ecNumber evidence="9">3.1.3.11</ecNumber>
    </recommendedName>
    <alternativeName>
        <fullName evidence="9">D-fructose-1,6-bisphosphate 1-phosphohydrolase class 1</fullName>
    </alternativeName>
</protein>
<dbReference type="HAMAP" id="MF_01855">
    <property type="entry name" value="FBPase_class1"/>
    <property type="match status" value="1"/>
</dbReference>
<keyword evidence="14" id="KW-1185">Reference proteome</keyword>
<evidence type="ECO:0000256" key="10">
    <source>
        <dbReference type="RuleBase" id="RU000508"/>
    </source>
</evidence>
<dbReference type="GO" id="GO:0005986">
    <property type="term" value="P:sucrose biosynthetic process"/>
    <property type="evidence" value="ECO:0007669"/>
    <property type="project" value="TreeGrafter"/>
</dbReference>
<dbReference type="Gene3D" id="3.40.190.80">
    <property type="match status" value="1"/>
</dbReference>
<keyword evidence="5 9" id="KW-0479">Metal-binding</keyword>
<evidence type="ECO:0000256" key="1">
    <source>
        <dbReference type="ARBA" id="ARBA00001273"/>
    </source>
</evidence>
<comment type="pathway">
    <text evidence="2">Carbohydrate biosynthesis; Calvin cycle.</text>
</comment>
<evidence type="ECO:0000256" key="2">
    <source>
        <dbReference type="ARBA" id="ARBA00005215"/>
    </source>
</evidence>
<evidence type="ECO:0000256" key="9">
    <source>
        <dbReference type="HAMAP-Rule" id="MF_01855"/>
    </source>
</evidence>
<keyword evidence="6 9" id="KW-0378">Hydrolase</keyword>
<reference evidence="13 14" key="1">
    <citation type="journal article" date="2012" name="J. Bacteriol.">
        <title>Genome sequence of proteorhodopsin-containing sea ice bacterium Glaciecola punicea ACAM 611T.</title>
        <authorList>
            <person name="Qin Q.-L."/>
            <person name="Xie B.-B."/>
            <person name="Shu Y.-L."/>
            <person name="Rong J.-C."/>
            <person name="Zhao D.-L."/>
            <person name="Zhang X.-Y."/>
            <person name="Chen X.-L."/>
            <person name="Zhou B.-C."/>
            <person name="Zhanga Y.-Z."/>
        </authorList>
    </citation>
    <scope>NUCLEOTIDE SEQUENCE [LARGE SCALE GENOMIC DNA]</scope>
    <source>
        <strain evidence="13 14">ACAM 611</strain>
    </source>
</reference>
<dbReference type="PROSITE" id="PS00124">
    <property type="entry name" value="FBPASE"/>
    <property type="match status" value="1"/>
</dbReference>
<dbReference type="Pfam" id="PF00316">
    <property type="entry name" value="FBPase"/>
    <property type="match status" value="1"/>
</dbReference>
<dbReference type="FunFam" id="3.40.190.80:FF:000011">
    <property type="entry name" value="Fructose-1,6-bisphosphatase class 1"/>
    <property type="match status" value="1"/>
</dbReference>
<dbReference type="GO" id="GO:0006002">
    <property type="term" value="P:fructose 6-phosphate metabolic process"/>
    <property type="evidence" value="ECO:0007669"/>
    <property type="project" value="TreeGrafter"/>
</dbReference>
<dbReference type="PIRSF" id="PIRSF000904">
    <property type="entry name" value="FBPtase_SBPase"/>
    <property type="match status" value="1"/>
</dbReference>
<dbReference type="Proteomes" id="UP000053586">
    <property type="component" value="Unassembled WGS sequence"/>
</dbReference>
<feature type="binding site" evidence="9">
    <location>
        <position position="103"/>
    </location>
    <ligand>
        <name>Mg(2+)</name>
        <dbReference type="ChEBI" id="CHEBI:18420"/>
        <label>2</label>
    </ligand>
</feature>
<dbReference type="OrthoDB" id="9806756at2"/>
<comment type="caution">
    <text evidence="9">Lacks conserved residue(s) required for the propagation of feature annotation.</text>
</comment>
<evidence type="ECO:0000259" key="12">
    <source>
        <dbReference type="Pfam" id="PF18913"/>
    </source>
</evidence>
<dbReference type="InterPro" id="IPR020548">
    <property type="entry name" value="Fructose_bisphosphatase_AS"/>
</dbReference>
<feature type="binding site" evidence="9">
    <location>
        <position position="105"/>
    </location>
    <ligand>
        <name>Mg(2+)</name>
        <dbReference type="ChEBI" id="CHEBI:18420"/>
        <label>1</label>
    </ligand>
</feature>
<feature type="binding site" evidence="9">
    <location>
        <position position="103"/>
    </location>
    <ligand>
        <name>Mg(2+)</name>
        <dbReference type="ChEBI" id="CHEBI:18420"/>
        <label>1</label>
    </ligand>
</feature>
<dbReference type="GO" id="GO:0000287">
    <property type="term" value="F:magnesium ion binding"/>
    <property type="evidence" value="ECO:0007669"/>
    <property type="project" value="UniProtKB-UniRule"/>
</dbReference>
<comment type="subcellular location">
    <subcellularLocation>
        <location evidence="9">Cytoplasm</location>
    </subcellularLocation>
</comment>
<feature type="binding site" evidence="9">
    <location>
        <position position="270"/>
    </location>
    <ligand>
        <name>Mg(2+)</name>
        <dbReference type="ChEBI" id="CHEBI:18420"/>
        <label>2</label>
    </ligand>
</feature>
<dbReference type="GO" id="GO:0006094">
    <property type="term" value="P:gluconeogenesis"/>
    <property type="evidence" value="ECO:0007669"/>
    <property type="project" value="UniProtKB-UniRule"/>
</dbReference>
<dbReference type="GO" id="GO:0030388">
    <property type="term" value="P:fructose 1,6-bisphosphate metabolic process"/>
    <property type="evidence" value="ECO:0007669"/>
    <property type="project" value="TreeGrafter"/>
</dbReference>
<dbReference type="SUPFAM" id="SSF56655">
    <property type="entry name" value="Carbohydrate phosphatase"/>
    <property type="match status" value="1"/>
</dbReference>
<name>H5T7D7_9ALTE</name>
<organism evidence="13 14">
    <name type="scientific">Glaciecola punicea ACAM 611</name>
    <dbReference type="NCBI Taxonomy" id="1121923"/>
    <lineage>
        <taxon>Bacteria</taxon>
        <taxon>Pseudomonadati</taxon>
        <taxon>Pseudomonadota</taxon>
        <taxon>Gammaproteobacteria</taxon>
        <taxon>Alteromonadales</taxon>
        <taxon>Alteromonadaceae</taxon>
        <taxon>Glaciecola</taxon>
    </lineage>
</organism>
<dbReference type="PANTHER" id="PTHR11556:SF35">
    <property type="entry name" value="SEDOHEPTULOSE-1,7-BISPHOSPHATASE, CHLOROPLASTIC"/>
    <property type="match status" value="1"/>
</dbReference>
<dbReference type="CDD" id="cd00354">
    <property type="entry name" value="FBPase"/>
    <property type="match status" value="1"/>
</dbReference>
<dbReference type="InterPro" id="IPR000146">
    <property type="entry name" value="FBPase_class-1"/>
</dbReference>
<evidence type="ECO:0000256" key="6">
    <source>
        <dbReference type="ARBA" id="ARBA00022801"/>
    </source>
</evidence>
<comment type="similarity">
    <text evidence="3 9 10">Belongs to the FBPase class 1 family.</text>
</comment>
<evidence type="ECO:0000259" key="11">
    <source>
        <dbReference type="Pfam" id="PF00316"/>
    </source>
</evidence>
<dbReference type="InterPro" id="IPR044015">
    <property type="entry name" value="FBPase_C_dom"/>
</dbReference>
<dbReference type="PANTHER" id="PTHR11556">
    <property type="entry name" value="FRUCTOSE-1,6-BISPHOSPHATASE-RELATED"/>
    <property type="match status" value="1"/>
</dbReference>
<reference evidence="13 14" key="2">
    <citation type="journal article" date="2017" name="Antonie Van Leeuwenhoek">
        <title>Rhizobium rhizosphaerae sp. nov., a novel species isolated from rice rhizosphere.</title>
        <authorList>
            <person name="Zhao J.J."/>
            <person name="Zhang J."/>
            <person name="Zhang R.J."/>
            <person name="Zhang C.W."/>
            <person name="Yin H.Q."/>
            <person name="Zhang X.X."/>
        </authorList>
    </citation>
    <scope>NUCLEOTIDE SEQUENCE [LARGE SCALE GENOMIC DNA]</scope>
    <source>
        <strain evidence="13 14">ACAM 611</strain>
    </source>
</reference>
<dbReference type="AlphaFoldDB" id="H5T7D7"/>
<feature type="binding site" evidence="9">
    <location>
        <position position="106"/>
    </location>
    <ligand>
        <name>Mg(2+)</name>
        <dbReference type="ChEBI" id="CHEBI:18420"/>
        <label>2</label>
    </ligand>
</feature>
<comment type="catalytic activity">
    <reaction evidence="1 9">
        <text>beta-D-fructose 1,6-bisphosphate + H2O = beta-D-fructose 6-phosphate + phosphate</text>
        <dbReference type="Rhea" id="RHEA:11064"/>
        <dbReference type="ChEBI" id="CHEBI:15377"/>
        <dbReference type="ChEBI" id="CHEBI:32966"/>
        <dbReference type="ChEBI" id="CHEBI:43474"/>
        <dbReference type="ChEBI" id="CHEBI:57634"/>
        <dbReference type="EC" id="3.1.3.11"/>
    </reaction>
</comment>
<evidence type="ECO:0000256" key="8">
    <source>
        <dbReference type="ARBA" id="ARBA00023277"/>
    </source>
</evidence>
<dbReference type="Pfam" id="PF18913">
    <property type="entry name" value="FBPase_C"/>
    <property type="match status" value="1"/>
</dbReference>
<evidence type="ECO:0000256" key="3">
    <source>
        <dbReference type="ARBA" id="ARBA00010941"/>
    </source>
</evidence>
<proteinExistence type="inferred from homology"/>
<dbReference type="GO" id="GO:0006000">
    <property type="term" value="P:fructose metabolic process"/>
    <property type="evidence" value="ECO:0007669"/>
    <property type="project" value="TreeGrafter"/>
</dbReference>
<dbReference type="GO" id="GO:0042132">
    <property type="term" value="F:fructose 1,6-bisphosphate 1-phosphatase activity"/>
    <property type="evidence" value="ECO:0007669"/>
    <property type="project" value="UniProtKB-UniRule"/>
</dbReference>
<dbReference type="InterPro" id="IPR028343">
    <property type="entry name" value="FBPtase"/>
</dbReference>
<evidence type="ECO:0000313" key="14">
    <source>
        <dbReference type="Proteomes" id="UP000053586"/>
    </source>
</evidence>
<comment type="caution">
    <text evidence="13">The sequence shown here is derived from an EMBL/GenBank/DDBJ whole genome shotgun (WGS) entry which is preliminary data.</text>
</comment>
<dbReference type="GO" id="GO:0005829">
    <property type="term" value="C:cytosol"/>
    <property type="evidence" value="ECO:0007669"/>
    <property type="project" value="TreeGrafter"/>
</dbReference>
<evidence type="ECO:0000256" key="7">
    <source>
        <dbReference type="ARBA" id="ARBA00022842"/>
    </source>
</evidence>
<dbReference type="STRING" id="56804.BAE46_03645"/>
<dbReference type="PIRSF" id="PIRSF500210">
    <property type="entry name" value="FBPtase"/>
    <property type="match status" value="1"/>
</dbReference>
<dbReference type="InterPro" id="IPR033391">
    <property type="entry name" value="FBPase_N"/>
</dbReference>
<sequence>MKRLNSQLQHDGAPLELVLLIRTLLAACKEISFRVSQGALAGVLGSTLSENVQGETQKKLDVISNQILKDILSESGYVKAISSEEEESVVPCSPNGNYLVSFDPLDGSSNTEINSLIGTIFSIAHAPQWMEADDPSAFLQPGTQMVAAGYVLYGPSTMLAMTTGRGTHLYTLDKTHGGFLLTHPNVKIPVQTSEFSINTSNQRHWQEPIQSYVSELLAGSEGPREKDYNMRWVAAMVGDVHRVLCRGGIFMYPFDKRNPQMPGKLRLLYEANPMAFLVEQAGGLASTGSGRIMDVMPEEIHQRVPVIIGSKEEVENCVARFK</sequence>
<keyword evidence="4 9" id="KW-0963">Cytoplasm</keyword>
<accession>H5T7D7</accession>
<feature type="domain" description="Fructose-1-6-bisphosphatase class 1 C-terminal" evidence="12">
    <location>
        <begin position="188"/>
        <end position="319"/>
    </location>
</feature>
<feature type="binding site" evidence="9">
    <location>
        <position position="198"/>
    </location>
    <ligand>
        <name>substrate</name>
    </ligand>
</feature>
<dbReference type="NCBIfam" id="NF006780">
    <property type="entry name" value="PRK09293.1-4"/>
    <property type="match status" value="1"/>
</dbReference>
<dbReference type="PRINTS" id="PR00115">
    <property type="entry name" value="F16BPHPHTASE"/>
</dbReference>
<comment type="subunit">
    <text evidence="9">Homotetramer.</text>
</comment>
<dbReference type="NCBIfam" id="NF006779">
    <property type="entry name" value="PRK09293.1-3"/>
    <property type="match status" value="1"/>
</dbReference>
<dbReference type="eggNOG" id="COG0158">
    <property type="taxonomic scope" value="Bacteria"/>
</dbReference>
<keyword evidence="7 9" id="KW-0460">Magnesium</keyword>
<dbReference type="RefSeq" id="WP_006002225.1">
    <property type="nucleotide sequence ID" value="NZ_BAET01000002.1"/>
</dbReference>
<feature type="binding site" evidence="9">
    <location>
        <begin position="106"/>
        <end position="109"/>
    </location>
    <ligand>
        <name>substrate</name>
    </ligand>
</feature>
<evidence type="ECO:0000313" key="13">
    <source>
        <dbReference type="EMBL" id="GAB54214.1"/>
    </source>
</evidence>
<evidence type="ECO:0000256" key="5">
    <source>
        <dbReference type="ARBA" id="ARBA00022723"/>
    </source>
</evidence>
<evidence type="ECO:0000256" key="4">
    <source>
        <dbReference type="ARBA" id="ARBA00022490"/>
    </source>
</evidence>
<dbReference type="EMBL" id="BAET01000002">
    <property type="protein sequence ID" value="GAB54214.1"/>
    <property type="molecule type" value="Genomic_DNA"/>
</dbReference>
<gene>
    <name evidence="9 13" type="primary">fbp</name>
    <name evidence="13" type="ORF">GPUN_0060</name>
</gene>